<sequence length="88" mass="9666">MYYKFGNLYPNHLDLTRSRSVHLNDSCCDSLSAEAGVLMAITGHGPTPPVGGTPYERQWASLSHYYLSGGFSSTDSWCPPAGLQIWKV</sequence>
<evidence type="ECO:0000313" key="1">
    <source>
        <dbReference type="EMBL" id="GBL97670.1"/>
    </source>
</evidence>
<dbReference type="EMBL" id="BGPR01000131">
    <property type="protein sequence ID" value="GBL97670.1"/>
    <property type="molecule type" value="Genomic_DNA"/>
</dbReference>
<protein>
    <submittedName>
        <fullName evidence="1">Uncharacterized protein</fullName>
    </submittedName>
</protein>
<gene>
    <name evidence="1" type="ORF">AVEN_49169_1</name>
</gene>
<accession>A0A4Y2BZN2</accession>
<proteinExistence type="predicted"/>
<name>A0A4Y2BZN2_ARAVE</name>
<keyword evidence="2" id="KW-1185">Reference proteome</keyword>
<dbReference type="Proteomes" id="UP000499080">
    <property type="component" value="Unassembled WGS sequence"/>
</dbReference>
<dbReference type="AlphaFoldDB" id="A0A4Y2BZN2"/>
<reference evidence="1 2" key="1">
    <citation type="journal article" date="2019" name="Sci. Rep.">
        <title>Orb-weaving spider Araneus ventricosus genome elucidates the spidroin gene catalogue.</title>
        <authorList>
            <person name="Kono N."/>
            <person name="Nakamura H."/>
            <person name="Ohtoshi R."/>
            <person name="Moran D.A.P."/>
            <person name="Shinohara A."/>
            <person name="Yoshida Y."/>
            <person name="Fujiwara M."/>
            <person name="Mori M."/>
            <person name="Tomita M."/>
            <person name="Arakawa K."/>
        </authorList>
    </citation>
    <scope>NUCLEOTIDE SEQUENCE [LARGE SCALE GENOMIC DNA]</scope>
</reference>
<comment type="caution">
    <text evidence="1">The sequence shown here is derived from an EMBL/GenBank/DDBJ whole genome shotgun (WGS) entry which is preliminary data.</text>
</comment>
<organism evidence="1 2">
    <name type="scientific">Araneus ventricosus</name>
    <name type="common">Orbweaver spider</name>
    <name type="synonym">Epeira ventricosa</name>
    <dbReference type="NCBI Taxonomy" id="182803"/>
    <lineage>
        <taxon>Eukaryota</taxon>
        <taxon>Metazoa</taxon>
        <taxon>Ecdysozoa</taxon>
        <taxon>Arthropoda</taxon>
        <taxon>Chelicerata</taxon>
        <taxon>Arachnida</taxon>
        <taxon>Araneae</taxon>
        <taxon>Araneomorphae</taxon>
        <taxon>Entelegynae</taxon>
        <taxon>Araneoidea</taxon>
        <taxon>Araneidae</taxon>
        <taxon>Araneus</taxon>
    </lineage>
</organism>
<evidence type="ECO:0000313" key="2">
    <source>
        <dbReference type="Proteomes" id="UP000499080"/>
    </source>
</evidence>